<comment type="function">
    <text evidence="3">F-actin-capping proteins bind in a Ca(2+)-independent manner to the fast growing ends of actin filaments (barbed end) thereby blocking the exchange of subunits at these ends. Unlike other capping proteins (such as gelsolin and severin), these proteins do not sever actin filaments.</text>
</comment>
<dbReference type="AlphaFoldDB" id="A0A0G4EUX4"/>
<evidence type="ECO:0000256" key="1">
    <source>
        <dbReference type="ARBA" id="ARBA00022467"/>
    </source>
</evidence>
<feature type="compositionally biased region" description="Low complexity" evidence="4">
    <location>
        <begin position="317"/>
        <end position="328"/>
    </location>
</feature>
<dbReference type="GO" id="GO:0051015">
    <property type="term" value="F:actin filament binding"/>
    <property type="evidence" value="ECO:0007669"/>
    <property type="project" value="TreeGrafter"/>
</dbReference>
<dbReference type="GO" id="GO:0030036">
    <property type="term" value="P:actin cytoskeleton organization"/>
    <property type="evidence" value="ECO:0007669"/>
    <property type="project" value="TreeGrafter"/>
</dbReference>
<dbReference type="Proteomes" id="UP000041254">
    <property type="component" value="Unassembled WGS sequence"/>
</dbReference>
<dbReference type="GO" id="GO:0030863">
    <property type="term" value="C:cortical cytoskeleton"/>
    <property type="evidence" value="ECO:0007669"/>
    <property type="project" value="TreeGrafter"/>
</dbReference>
<reference evidence="5 6" key="1">
    <citation type="submission" date="2014-11" db="EMBL/GenBank/DDBJ databases">
        <authorList>
            <person name="Zhu J."/>
            <person name="Qi W."/>
            <person name="Song R."/>
        </authorList>
    </citation>
    <scope>NUCLEOTIDE SEQUENCE [LARGE SCALE GENOMIC DNA]</scope>
</reference>
<dbReference type="Gene3D" id="3.90.1150.210">
    <property type="entry name" value="F-actin capping protein, beta subunit"/>
    <property type="match status" value="1"/>
</dbReference>
<dbReference type="InterPro" id="IPR042276">
    <property type="entry name" value="CapZ_alpha/beta_2"/>
</dbReference>
<dbReference type="PANTHER" id="PTHR10653:SF0">
    <property type="entry name" value="F-ACTIN-CAPPING PROTEIN SUBUNIT ALPHA"/>
    <property type="match status" value="1"/>
</dbReference>
<dbReference type="InterPro" id="IPR002189">
    <property type="entry name" value="CapZ_alpha"/>
</dbReference>
<dbReference type="SUPFAM" id="SSF90096">
    <property type="entry name" value="Subunits of heterodimeric actin filament capping protein Capz"/>
    <property type="match status" value="1"/>
</dbReference>
<protein>
    <recommendedName>
        <fullName evidence="3">F-actin-capping protein subunit alpha</fullName>
    </recommendedName>
</protein>
<gene>
    <name evidence="5" type="ORF">Vbra_20878</name>
</gene>
<proteinExistence type="inferred from homology"/>
<evidence type="ECO:0000256" key="2">
    <source>
        <dbReference type="ARBA" id="ARBA00023203"/>
    </source>
</evidence>
<comment type="similarity">
    <text evidence="3">Belongs to the F-actin-capping protein alpha subunit family.</text>
</comment>
<dbReference type="EMBL" id="CDMY01000322">
    <property type="protein sequence ID" value="CEM02255.1"/>
    <property type="molecule type" value="Genomic_DNA"/>
</dbReference>
<dbReference type="InterPro" id="IPR037282">
    <property type="entry name" value="CapZ_alpha/beta"/>
</dbReference>
<dbReference type="PhylomeDB" id="A0A0G4EUX4"/>
<dbReference type="GO" id="GO:0008290">
    <property type="term" value="C:F-actin capping protein complex"/>
    <property type="evidence" value="ECO:0007669"/>
    <property type="project" value="UniProtKB-UniRule"/>
</dbReference>
<dbReference type="InterPro" id="IPR042489">
    <property type="entry name" value="CapZ_alpha_1"/>
</dbReference>
<keyword evidence="6" id="KW-1185">Reference proteome</keyword>
<dbReference type="Gene3D" id="3.30.1140.60">
    <property type="entry name" value="F-actin capping protein, alpha subunit"/>
    <property type="match status" value="1"/>
</dbReference>
<name>A0A0G4EUX4_VITBC</name>
<dbReference type="FunCoup" id="A0A0G4EUX4">
    <property type="interactions" value="108"/>
</dbReference>
<dbReference type="PRINTS" id="PR00191">
    <property type="entry name" value="FACTINCAPA"/>
</dbReference>
<accession>A0A0G4EUX4</accession>
<evidence type="ECO:0000313" key="5">
    <source>
        <dbReference type="EMBL" id="CEM02255.1"/>
    </source>
</evidence>
<dbReference type="GO" id="GO:0051016">
    <property type="term" value="P:barbed-end actin filament capping"/>
    <property type="evidence" value="ECO:0007669"/>
    <property type="project" value="UniProtKB-UniRule"/>
</dbReference>
<evidence type="ECO:0000313" key="6">
    <source>
        <dbReference type="Proteomes" id="UP000041254"/>
    </source>
</evidence>
<organism evidence="5 6">
    <name type="scientific">Vitrella brassicaformis (strain CCMP3155)</name>
    <dbReference type="NCBI Taxonomy" id="1169540"/>
    <lineage>
        <taxon>Eukaryota</taxon>
        <taxon>Sar</taxon>
        <taxon>Alveolata</taxon>
        <taxon>Colpodellida</taxon>
        <taxon>Vitrellaceae</taxon>
        <taxon>Vitrella</taxon>
    </lineage>
</organism>
<dbReference type="STRING" id="1169540.A0A0G4EUX4"/>
<evidence type="ECO:0000256" key="3">
    <source>
        <dbReference type="RuleBase" id="RU365077"/>
    </source>
</evidence>
<dbReference type="OMA" id="VACIEDH"/>
<dbReference type="OrthoDB" id="340550at2759"/>
<dbReference type="VEuPathDB" id="CryptoDB:Vbra_20878"/>
<dbReference type="InParanoid" id="A0A0G4EUX4"/>
<keyword evidence="1 3" id="KW-0117">Actin capping</keyword>
<evidence type="ECO:0000256" key="4">
    <source>
        <dbReference type="SAM" id="MobiDB-lite"/>
    </source>
</evidence>
<comment type="subunit">
    <text evidence="3">Heterodimer of an alpha and a beta subunit.</text>
</comment>
<dbReference type="PANTHER" id="PTHR10653">
    <property type="entry name" value="F-ACTIN-CAPPING PROTEIN SUBUNIT ALPHA"/>
    <property type="match status" value="1"/>
</dbReference>
<keyword evidence="2 3" id="KW-0009">Actin-binding</keyword>
<dbReference type="Pfam" id="PF01267">
    <property type="entry name" value="F-actin_cap_A"/>
    <property type="match status" value="1"/>
</dbReference>
<sequence>MSGGGSSSISVEEKRRIVRYIMLNSPPGQTQEVLTDCRKLLQNDPEVLSESALSEILAEHNEQKLLAVRLPQSNLPKGIVCRQGRLADRLYLEPRTKHVFEVAHITQTVAGSVTAAEPSQLPTRAEPYRAALDTAMDGYIATHYYPDEQPLPTASGGTSGVAHAVYGVDEGKDAVTLHVVISAKNQNLKNYWAGGWASQWSITFTPNQTTSAKLKGSASVLTHFFEEGNVQMHADNDMQADIQPPDLKSAESLSSAVAKAISTLEGAFHQSMEDKYAACADRAFKSLRRTLPITMEKFDWSPLKHVIRKDLTERTHPQATHATAAAPVAGGGKGT</sequence>
<feature type="region of interest" description="Disordered" evidence="4">
    <location>
        <begin position="313"/>
        <end position="335"/>
    </location>
</feature>